<dbReference type="GO" id="GO:0008270">
    <property type="term" value="F:zinc ion binding"/>
    <property type="evidence" value="ECO:0007669"/>
    <property type="project" value="UniProtKB-KW"/>
</dbReference>
<evidence type="ECO:0000256" key="4">
    <source>
        <dbReference type="PROSITE-ProRule" id="PRU00175"/>
    </source>
</evidence>
<proteinExistence type="predicted"/>
<evidence type="ECO:0000313" key="6">
    <source>
        <dbReference type="EMBL" id="KAL3860418.1"/>
    </source>
</evidence>
<dbReference type="Gene3D" id="3.30.160.60">
    <property type="entry name" value="Classic Zinc Finger"/>
    <property type="match status" value="1"/>
</dbReference>
<dbReference type="InterPro" id="IPR001841">
    <property type="entry name" value="Znf_RING"/>
</dbReference>
<evidence type="ECO:0000259" key="5">
    <source>
        <dbReference type="PROSITE" id="PS50089"/>
    </source>
</evidence>
<accession>A0ABD3VH99</accession>
<dbReference type="InterPro" id="IPR017907">
    <property type="entry name" value="Znf_RING_CS"/>
</dbReference>
<gene>
    <name evidence="6" type="ORF">ACJMK2_010542</name>
</gene>
<dbReference type="InterPro" id="IPR027370">
    <property type="entry name" value="Znf-RING_euk"/>
</dbReference>
<dbReference type="Pfam" id="PF13445">
    <property type="entry name" value="zf-RING_UBOX"/>
    <property type="match status" value="1"/>
</dbReference>
<dbReference type="InterPro" id="IPR013083">
    <property type="entry name" value="Znf_RING/FYVE/PHD"/>
</dbReference>
<evidence type="ECO:0000313" key="7">
    <source>
        <dbReference type="Proteomes" id="UP001634394"/>
    </source>
</evidence>
<dbReference type="SUPFAM" id="SSF101898">
    <property type="entry name" value="NHL repeat"/>
    <property type="match status" value="1"/>
</dbReference>
<dbReference type="EMBL" id="JBJQND010000012">
    <property type="protein sequence ID" value="KAL3860418.1"/>
    <property type="molecule type" value="Genomic_DNA"/>
</dbReference>
<sequence length="699" mass="78255">MPGLRCPICLDVYTAPKNLPCFHTYCQHCLHNYIMKNVPKGKKGATFSCPECRKETPSPLPDIPVDKWAEHYPYNTVVLSVLPPEKRNIYKSCGSCLCQGKSVRPASYCMVCKDALCLPCEKVHMNTKATRDHGVVNIQNLFTDLKLAVNLSVSVTCSEHAGKEYEFYCKKHNTTCCSECFYKNHRGCSEVLQIKDHSDRLIKEKESNTVVVRLKYLKSHLDQFKKINEDSLLKTKAEMNNIPDEIEQLRHELNTLLDNVKAKLLQEKNALLKDESLIRNEENQQCESMSNAIENSLYLLETTLSHGDPKHVLTTLHKTEEQLIHYEAAVKEKYSEVRHADAKLSLDDRLLSLTKSSGTSIAKIHIVGKKHSIETSHLPVTLEKPVKATAVGHPALQTQHSNVEGHKQKPMFLRSKPLKDCKPERIGDFKADYPNGNIPSYTGITCLQDDKIVLVDGHNCSCRLYDASYQHLADYILSSWPWDVCVVEGSQVAVTLPVEHAIQILAVDRSIEPGKKIKTSLNCSGIAALSRYQLCVLGSRDNNVLYWCIVSMDGLEKSLVEVGLTNNCSHMAVNNNRTRIYVSCNQDSAAVYAYSLDGTLIFKYEHQSLDGASGVAVDRDDNMYVVGRVSRNIHQVSPNGNQLQLFSVGVPRAVDAISTGIPIWPTAICFTSSGDEFLIAEDPPNGKPVVRVHTFRMIQ</sequence>
<dbReference type="PANTHER" id="PTHR25462:SF296">
    <property type="entry name" value="MEIOTIC P26, ISOFORM F"/>
    <property type="match status" value="1"/>
</dbReference>
<name>A0ABD3VH99_SINWO</name>
<dbReference type="PROSITE" id="PS00518">
    <property type="entry name" value="ZF_RING_1"/>
    <property type="match status" value="1"/>
</dbReference>
<dbReference type="SMART" id="SM00184">
    <property type="entry name" value="RING"/>
    <property type="match status" value="1"/>
</dbReference>
<dbReference type="SUPFAM" id="SSF57850">
    <property type="entry name" value="RING/U-box"/>
    <property type="match status" value="1"/>
</dbReference>
<dbReference type="Gene3D" id="2.120.10.30">
    <property type="entry name" value="TolB, C-terminal domain"/>
    <property type="match status" value="1"/>
</dbReference>
<feature type="domain" description="RING-type" evidence="5">
    <location>
        <begin position="6"/>
        <end position="53"/>
    </location>
</feature>
<evidence type="ECO:0000256" key="2">
    <source>
        <dbReference type="ARBA" id="ARBA00022771"/>
    </source>
</evidence>
<keyword evidence="1" id="KW-0479">Metal-binding</keyword>
<evidence type="ECO:0000256" key="1">
    <source>
        <dbReference type="ARBA" id="ARBA00022723"/>
    </source>
</evidence>
<dbReference type="Proteomes" id="UP001634394">
    <property type="component" value="Unassembled WGS sequence"/>
</dbReference>
<comment type="caution">
    <text evidence="6">The sequence shown here is derived from an EMBL/GenBank/DDBJ whole genome shotgun (WGS) entry which is preliminary data.</text>
</comment>
<dbReference type="InterPro" id="IPR047153">
    <property type="entry name" value="TRIM45/56/19-like"/>
</dbReference>
<dbReference type="Gene3D" id="3.30.40.10">
    <property type="entry name" value="Zinc/RING finger domain, C3HC4 (zinc finger)"/>
    <property type="match status" value="1"/>
</dbReference>
<dbReference type="SUPFAM" id="SSF57845">
    <property type="entry name" value="B-box zinc-binding domain"/>
    <property type="match status" value="1"/>
</dbReference>
<dbReference type="PANTHER" id="PTHR25462">
    <property type="entry name" value="BONUS, ISOFORM C-RELATED"/>
    <property type="match status" value="1"/>
</dbReference>
<keyword evidence="3" id="KW-0862">Zinc</keyword>
<protein>
    <recommendedName>
        <fullName evidence="5">RING-type domain-containing protein</fullName>
    </recommendedName>
</protein>
<dbReference type="AlphaFoldDB" id="A0ABD3VH99"/>
<reference evidence="6 7" key="1">
    <citation type="submission" date="2024-11" db="EMBL/GenBank/DDBJ databases">
        <title>Chromosome-level genome assembly of the freshwater bivalve Anodonta woodiana.</title>
        <authorList>
            <person name="Chen X."/>
        </authorList>
    </citation>
    <scope>NUCLEOTIDE SEQUENCE [LARGE SCALE GENOMIC DNA]</scope>
    <source>
        <strain evidence="6">MN2024</strain>
        <tissue evidence="6">Gills</tissue>
    </source>
</reference>
<keyword evidence="7" id="KW-1185">Reference proteome</keyword>
<organism evidence="6 7">
    <name type="scientific">Sinanodonta woodiana</name>
    <name type="common">Chinese pond mussel</name>
    <name type="synonym">Anodonta woodiana</name>
    <dbReference type="NCBI Taxonomy" id="1069815"/>
    <lineage>
        <taxon>Eukaryota</taxon>
        <taxon>Metazoa</taxon>
        <taxon>Spiralia</taxon>
        <taxon>Lophotrochozoa</taxon>
        <taxon>Mollusca</taxon>
        <taxon>Bivalvia</taxon>
        <taxon>Autobranchia</taxon>
        <taxon>Heteroconchia</taxon>
        <taxon>Palaeoheterodonta</taxon>
        <taxon>Unionida</taxon>
        <taxon>Unionoidea</taxon>
        <taxon>Unionidae</taxon>
        <taxon>Unioninae</taxon>
        <taxon>Sinanodonta</taxon>
    </lineage>
</organism>
<keyword evidence="2 4" id="KW-0863">Zinc-finger</keyword>
<evidence type="ECO:0000256" key="3">
    <source>
        <dbReference type="ARBA" id="ARBA00022833"/>
    </source>
</evidence>
<dbReference type="PROSITE" id="PS50089">
    <property type="entry name" value="ZF_RING_2"/>
    <property type="match status" value="1"/>
</dbReference>
<dbReference type="InterPro" id="IPR011042">
    <property type="entry name" value="6-blade_b-propeller_TolB-like"/>
</dbReference>